<dbReference type="EMBL" id="CP017834">
    <property type="protein sequence ID" value="APJ03417.1"/>
    <property type="molecule type" value="Genomic_DNA"/>
</dbReference>
<evidence type="ECO:0000313" key="2">
    <source>
        <dbReference type="EMBL" id="APJ03417.1"/>
    </source>
</evidence>
<accession>A0A1L4CZQ8</accession>
<evidence type="ECO:0000313" key="3">
    <source>
        <dbReference type="Proteomes" id="UP000184731"/>
    </source>
</evidence>
<evidence type="ECO:0000259" key="1">
    <source>
        <dbReference type="PROSITE" id="PS51186"/>
    </source>
</evidence>
<dbReference type="SUPFAM" id="SSF55729">
    <property type="entry name" value="Acyl-CoA N-acyltransferases (Nat)"/>
    <property type="match status" value="1"/>
</dbReference>
<sequence length="167" mass="19412">MLVRKANNQDFPEIFSMGFDTWGQEGFTKEQHVEFCYKRIDYKYKYGHWYVLEEHGSLKSSLICYRNAFGLLPGAVGVGSVATLPAFRNQGFMSHLLKQAIFMESQAVDLNYFILFSDIDPYVYQKIGFIILPNELQKCEDSVIMILPVREKFESILSKNFSVPEYF</sequence>
<organism evidence="2 3">
    <name type="scientific">Silvanigrella aquatica</name>
    <dbReference type="NCBI Taxonomy" id="1915309"/>
    <lineage>
        <taxon>Bacteria</taxon>
        <taxon>Pseudomonadati</taxon>
        <taxon>Bdellovibrionota</taxon>
        <taxon>Oligoflexia</taxon>
        <taxon>Silvanigrellales</taxon>
        <taxon>Silvanigrellaceae</taxon>
        <taxon>Silvanigrella</taxon>
    </lineage>
</organism>
<proteinExistence type="predicted"/>
<dbReference type="Pfam" id="PF13527">
    <property type="entry name" value="Acetyltransf_9"/>
    <property type="match status" value="1"/>
</dbReference>
<protein>
    <recommendedName>
        <fullName evidence="1">N-acetyltransferase domain-containing protein</fullName>
    </recommendedName>
</protein>
<dbReference type="InterPro" id="IPR000182">
    <property type="entry name" value="GNAT_dom"/>
</dbReference>
<dbReference type="PROSITE" id="PS51186">
    <property type="entry name" value="GNAT"/>
    <property type="match status" value="1"/>
</dbReference>
<dbReference type="Gene3D" id="3.40.630.30">
    <property type="match status" value="1"/>
</dbReference>
<dbReference type="CDD" id="cd04301">
    <property type="entry name" value="NAT_SF"/>
    <property type="match status" value="1"/>
</dbReference>
<gene>
    <name evidence="2" type="ORF">AXG55_05660</name>
</gene>
<dbReference type="AlphaFoldDB" id="A0A1L4CZQ8"/>
<keyword evidence="3" id="KW-1185">Reference proteome</keyword>
<feature type="domain" description="N-acetyltransferase" evidence="1">
    <location>
        <begin position="1"/>
        <end position="150"/>
    </location>
</feature>
<dbReference type="GO" id="GO:0016747">
    <property type="term" value="F:acyltransferase activity, transferring groups other than amino-acyl groups"/>
    <property type="evidence" value="ECO:0007669"/>
    <property type="project" value="InterPro"/>
</dbReference>
<dbReference type="Proteomes" id="UP000184731">
    <property type="component" value="Chromosome"/>
</dbReference>
<dbReference type="InterPro" id="IPR016181">
    <property type="entry name" value="Acyl_CoA_acyltransferase"/>
</dbReference>
<dbReference type="RefSeq" id="WP_233231407.1">
    <property type="nucleotide sequence ID" value="NZ_CP017834.1"/>
</dbReference>
<name>A0A1L4CZQ8_9BACT</name>
<dbReference type="KEGG" id="saqi:AXG55_05660"/>
<reference evidence="2 3" key="1">
    <citation type="submission" date="2016-10" db="EMBL/GenBank/DDBJ databases">
        <title>Silvanigrella aquatica sp. nov., isolated from a freshwater lake located in the Black Forest, Germany, description of Silvanigrellaceae fam. nov., Silvanigrellales ord. nov., reclassification of the order Bdellovibrionales in the class Oligoflexia, reclassification of the families Bacteriovoracaceae and Halobacteriovoraceae in the new order Bacteriovoracales ord. nov., and reclassification of the family Pseudobacteriovoracaceae in the order Oligoflexiales.</title>
        <authorList>
            <person name="Hahn M.W."/>
            <person name="Schmidt J."/>
            <person name="Koll U."/>
            <person name="Rohde M."/>
            <person name="Verbag S."/>
            <person name="Pitt A."/>
            <person name="Nakai R."/>
            <person name="Naganuma T."/>
            <person name="Lang E."/>
        </authorList>
    </citation>
    <scope>NUCLEOTIDE SEQUENCE [LARGE SCALE GENOMIC DNA]</scope>
    <source>
        <strain evidence="2 3">MWH-Nonnen-W8red</strain>
    </source>
</reference>